<dbReference type="Gene3D" id="3.40.1260.10">
    <property type="entry name" value="DsrEFH-like"/>
    <property type="match status" value="1"/>
</dbReference>
<protein>
    <recommendedName>
        <fullName evidence="3">DsrE/DsrF-like family protein</fullName>
    </recommendedName>
</protein>
<sequence>MKILLHIDQTERWSAVQGNLINLANAKQNLRPDLDIEVVVTGEAIQQLVDNDDNRALKETLKKATDAGFVIAGCNNSLNRFKIAPEDLFSFVRVVPAGLIEVAEKENEGFAYVKP</sequence>
<dbReference type="PANTHER" id="PTHR37691">
    <property type="entry name" value="BLR3518 PROTEIN"/>
    <property type="match status" value="1"/>
</dbReference>
<dbReference type="PATRIC" id="fig|1423820.4.peg.818"/>
<evidence type="ECO:0000313" key="1">
    <source>
        <dbReference type="EMBL" id="KRM53231.1"/>
    </source>
</evidence>
<evidence type="ECO:0000313" key="2">
    <source>
        <dbReference type="Proteomes" id="UP000051291"/>
    </source>
</evidence>
<dbReference type="STRING" id="1423820.FC64_GL000802"/>
<reference evidence="1 2" key="1">
    <citation type="journal article" date="2015" name="Genome Announc.">
        <title>Expanding the biotechnology potential of lactobacilli through comparative genomics of 213 strains and associated genera.</title>
        <authorList>
            <person name="Sun Z."/>
            <person name="Harris H.M."/>
            <person name="McCann A."/>
            <person name="Guo C."/>
            <person name="Argimon S."/>
            <person name="Zhang W."/>
            <person name="Yang X."/>
            <person name="Jeffery I.B."/>
            <person name="Cooney J.C."/>
            <person name="Kagawa T.F."/>
            <person name="Liu W."/>
            <person name="Song Y."/>
            <person name="Salvetti E."/>
            <person name="Wrobel A."/>
            <person name="Rasinkangas P."/>
            <person name="Parkhill J."/>
            <person name="Rea M.C."/>
            <person name="O'Sullivan O."/>
            <person name="Ritari J."/>
            <person name="Douillard F.P."/>
            <person name="Paul Ross R."/>
            <person name="Yang R."/>
            <person name="Briner A.E."/>
            <person name="Felis G.E."/>
            <person name="de Vos W.M."/>
            <person name="Barrangou R."/>
            <person name="Klaenhammer T.R."/>
            <person name="Caufield P.W."/>
            <person name="Cui Y."/>
            <person name="Zhang H."/>
            <person name="O'Toole P.W."/>
        </authorList>
    </citation>
    <scope>NUCLEOTIDE SEQUENCE [LARGE SCALE GENOMIC DNA]</scope>
    <source>
        <strain evidence="1 2">DSM 20653</strain>
    </source>
</reference>
<dbReference type="AlphaFoldDB" id="A0A0R1ZG06"/>
<keyword evidence="2" id="KW-1185">Reference proteome</keyword>
<proteinExistence type="predicted"/>
<dbReference type="EMBL" id="AYYZ01000005">
    <property type="protein sequence ID" value="KRM53231.1"/>
    <property type="molecule type" value="Genomic_DNA"/>
</dbReference>
<dbReference type="InterPro" id="IPR027396">
    <property type="entry name" value="DsrEFH-like"/>
</dbReference>
<evidence type="ECO:0008006" key="3">
    <source>
        <dbReference type="Google" id="ProtNLM"/>
    </source>
</evidence>
<comment type="caution">
    <text evidence="1">The sequence shown here is derived from an EMBL/GenBank/DDBJ whole genome shotgun (WGS) entry which is preliminary data.</text>
</comment>
<dbReference type="SUPFAM" id="SSF75169">
    <property type="entry name" value="DsrEFH-like"/>
    <property type="match status" value="1"/>
</dbReference>
<name>A0A0R1ZG06_9LACO</name>
<dbReference type="PANTHER" id="PTHR37691:SF1">
    <property type="entry name" value="BLR3518 PROTEIN"/>
    <property type="match status" value="1"/>
</dbReference>
<gene>
    <name evidence="1" type="ORF">FC64_GL000802</name>
</gene>
<organism evidence="1 2">
    <name type="scientific">Ligilactobacillus araffinosus DSM 20653</name>
    <dbReference type="NCBI Taxonomy" id="1423820"/>
    <lineage>
        <taxon>Bacteria</taxon>
        <taxon>Bacillati</taxon>
        <taxon>Bacillota</taxon>
        <taxon>Bacilli</taxon>
        <taxon>Lactobacillales</taxon>
        <taxon>Lactobacillaceae</taxon>
        <taxon>Ligilactobacillus</taxon>
    </lineage>
</organism>
<dbReference type="Pfam" id="PF02635">
    <property type="entry name" value="DsrE"/>
    <property type="match status" value="1"/>
</dbReference>
<dbReference type="InterPro" id="IPR003787">
    <property type="entry name" value="Sulphur_relay_DsrE/F-like"/>
</dbReference>
<dbReference type="RefSeq" id="WP_057906153.1">
    <property type="nucleotide sequence ID" value="NZ_AYYZ01000005.1"/>
</dbReference>
<dbReference type="Proteomes" id="UP000051291">
    <property type="component" value="Unassembled WGS sequence"/>
</dbReference>
<accession>A0A0R1ZG06</accession>